<dbReference type="SUPFAM" id="SSF48498">
    <property type="entry name" value="Tetracyclin repressor-like, C-terminal domain"/>
    <property type="match status" value="1"/>
</dbReference>
<keyword evidence="3" id="KW-0804">Transcription</keyword>
<protein>
    <submittedName>
        <fullName evidence="6">TetR/AcrR family transcriptional regulator</fullName>
    </submittedName>
</protein>
<dbReference type="PANTHER" id="PTHR30055">
    <property type="entry name" value="HTH-TYPE TRANSCRIPTIONAL REGULATOR RUTR"/>
    <property type="match status" value="1"/>
</dbReference>
<keyword evidence="2 4" id="KW-0238">DNA-binding</keyword>
<dbReference type="InterPro" id="IPR001647">
    <property type="entry name" value="HTH_TetR"/>
</dbReference>
<evidence type="ECO:0000259" key="5">
    <source>
        <dbReference type="PROSITE" id="PS50977"/>
    </source>
</evidence>
<accession>A0ABV6X6U8</accession>
<dbReference type="PANTHER" id="PTHR30055:SF234">
    <property type="entry name" value="HTH-TYPE TRANSCRIPTIONAL REGULATOR BETI"/>
    <property type="match status" value="1"/>
</dbReference>
<sequence length="192" mass="20656">MSEMASPQLPGLRKDAARNRHRIMVAARALAREGKSGQLNAVAQAADVGVGTVYRHFPTPEALRDALAAEQFTTLIHQAEQAAQAPDAQSLRAFLRVALAVYLEDDIFAEAATDPNPSTPEMQDLRQQLLAQVGNLLAAVAAEGALHVDAADMMLLLCGIGFAIRHVPDRSDPDLPDRYLNALLDGALTRRT</sequence>
<gene>
    <name evidence="6" type="ORF">ACEZDB_25495</name>
</gene>
<evidence type="ECO:0000256" key="4">
    <source>
        <dbReference type="PROSITE-ProRule" id="PRU00335"/>
    </source>
</evidence>
<feature type="domain" description="HTH tetR-type" evidence="5">
    <location>
        <begin position="17"/>
        <end position="75"/>
    </location>
</feature>
<evidence type="ECO:0000256" key="2">
    <source>
        <dbReference type="ARBA" id="ARBA00023125"/>
    </source>
</evidence>
<dbReference type="PROSITE" id="PS50977">
    <property type="entry name" value="HTH_TETR_2"/>
    <property type="match status" value="1"/>
</dbReference>
<dbReference type="InterPro" id="IPR036271">
    <property type="entry name" value="Tet_transcr_reg_TetR-rel_C_sf"/>
</dbReference>
<evidence type="ECO:0000256" key="3">
    <source>
        <dbReference type="ARBA" id="ARBA00023163"/>
    </source>
</evidence>
<dbReference type="Proteomes" id="UP001592530">
    <property type="component" value="Unassembled WGS sequence"/>
</dbReference>
<organism evidence="6 7">
    <name type="scientific">Streptacidiphilus alkalitolerans</name>
    <dbReference type="NCBI Taxonomy" id="3342712"/>
    <lineage>
        <taxon>Bacteria</taxon>
        <taxon>Bacillati</taxon>
        <taxon>Actinomycetota</taxon>
        <taxon>Actinomycetes</taxon>
        <taxon>Kitasatosporales</taxon>
        <taxon>Streptomycetaceae</taxon>
        <taxon>Streptacidiphilus</taxon>
    </lineage>
</organism>
<dbReference type="RefSeq" id="WP_380556272.1">
    <property type="nucleotide sequence ID" value="NZ_JBHEZY010000011.1"/>
</dbReference>
<name>A0ABV6X6U8_9ACTN</name>
<dbReference type="SUPFAM" id="SSF46689">
    <property type="entry name" value="Homeodomain-like"/>
    <property type="match status" value="1"/>
</dbReference>
<evidence type="ECO:0000313" key="6">
    <source>
        <dbReference type="EMBL" id="MFC1434010.1"/>
    </source>
</evidence>
<evidence type="ECO:0000256" key="1">
    <source>
        <dbReference type="ARBA" id="ARBA00023015"/>
    </source>
</evidence>
<feature type="DNA-binding region" description="H-T-H motif" evidence="4">
    <location>
        <begin position="38"/>
        <end position="57"/>
    </location>
</feature>
<comment type="caution">
    <text evidence="6">The sequence shown here is derived from an EMBL/GenBank/DDBJ whole genome shotgun (WGS) entry which is preliminary data.</text>
</comment>
<dbReference type="InterPro" id="IPR050109">
    <property type="entry name" value="HTH-type_TetR-like_transc_reg"/>
</dbReference>
<evidence type="ECO:0000313" key="7">
    <source>
        <dbReference type="Proteomes" id="UP001592530"/>
    </source>
</evidence>
<dbReference type="InterPro" id="IPR009057">
    <property type="entry name" value="Homeodomain-like_sf"/>
</dbReference>
<keyword evidence="1" id="KW-0805">Transcription regulation</keyword>
<proteinExistence type="predicted"/>
<dbReference type="EMBL" id="JBHEZY010000011">
    <property type="protein sequence ID" value="MFC1434010.1"/>
    <property type="molecule type" value="Genomic_DNA"/>
</dbReference>
<reference evidence="6 7" key="1">
    <citation type="submission" date="2024-09" db="EMBL/GenBank/DDBJ databases">
        <authorList>
            <person name="Lee S.D."/>
        </authorList>
    </citation>
    <scope>NUCLEOTIDE SEQUENCE [LARGE SCALE GENOMIC DNA]</scope>
    <source>
        <strain evidence="6 7">N1-3</strain>
    </source>
</reference>
<dbReference type="Pfam" id="PF00440">
    <property type="entry name" value="TetR_N"/>
    <property type="match status" value="1"/>
</dbReference>
<dbReference type="Gene3D" id="1.10.357.10">
    <property type="entry name" value="Tetracycline Repressor, domain 2"/>
    <property type="match status" value="1"/>
</dbReference>